<gene>
    <name evidence="3" type="ORF">F5X68DRAFT_176598</name>
</gene>
<organism evidence="3 4">
    <name type="scientific">Plectosphaerella plurivora</name>
    <dbReference type="NCBI Taxonomy" id="936078"/>
    <lineage>
        <taxon>Eukaryota</taxon>
        <taxon>Fungi</taxon>
        <taxon>Dikarya</taxon>
        <taxon>Ascomycota</taxon>
        <taxon>Pezizomycotina</taxon>
        <taxon>Sordariomycetes</taxon>
        <taxon>Hypocreomycetidae</taxon>
        <taxon>Glomerellales</taxon>
        <taxon>Plectosphaerellaceae</taxon>
        <taxon>Plectosphaerella</taxon>
    </lineage>
</organism>
<evidence type="ECO:0000313" key="4">
    <source>
        <dbReference type="Proteomes" id="UP000770015"/>
    </source>
</evidence>
<sequence length="668" mass="71775">MRFPAVFVVLAILPVLAFGNCTPDNLIRGLERHGGLPYCVVLLSPDASITLALPSEVATTYAPGVLSSACSCLLQQATSSSGSSSTLSLATINTGLPRPTLISSSSQTFIDRLPSSQLSPLSLPTTRSGTATSSNARTTRRLSSSSSVLRPSSPSSLRSNSTTTRTPYTPTMTFDSDFEDLSIAGEMDASSCYALPTAVSELKEHRFNTSRSTPYIDSVIFNKEETDVKYMRVFDTSTTSFIIDLTSPDRFALTNADGLTISIDGEGVHFANEDCSVKSSVMADGLFDQLNRLANSTCGPLNQTVPSAGGEVSSATPRRMFSMQNFFVILHMKDPCDESLRENVRLDVRVGSSQCATYPGFPGTFVASCGLPAESPGQMRCEASVQLATDYLNGGAPRGLCPNLASVWTLLLNELEKVVTKRNLFQPFMDPALGLRPWDTVTLSQTLDSFMAFWRRATNHFGRNTDGSTAMQDLLPDDAVRNMKRQACQQHHNVSLAQDLTVTSSMSNGEEIYPPLPPQVLDTFTATPSTTQEYRLVVTDPEQVACCQKPGKCIRDTSGVYYDRDNRVPGSDCKCGTTLGGDDEVPVGVAFRSKLCREYPVCNATNPCADGGICLLDSCCGFNICVNGTECHSPPPATDGTRGSRSVHLWSGGEGEDSGIMSGGAPRW</sequence>
<comment type="caution">
    <text evidence="3">The sequence shown here is derived from an EMBL/GenBank/DDBJ whole genome shotgun (WGS) entry which is preliminary data.</text>
</comment>
<accession>A0A9P8V2B0</accession>
<evidence type="ECO:0000313" key="3">
    <source>
        <dbReference type="EMBL" id="KAH6668113.1"/>
    </source>
</evidence>
<feature type="region of interest" description="Disordered" evidence="1">
    <location>
        <begin position="115"/>
        <end position="171"/>
    </location>
</feature>
<dbReference type="OrthoDB" id="5394947at2759"/>
<keyword evidence="2" id="KW-0732">Signal</keyword>
<feature type="signal peptide" evidence="2">
    <location>
        <begin position="1"/>
        <end position="19"/>
    </location>
</feature>
<feature type="chain" id="PRO_5040157535" evidence="2">
    <location>
        <begin position="20"/>
        <end position="668"/>
    </location>
</feature>
<reference evidence="3" key="1">
    <citation type="journal article" date="2021" name="Nat. Commun.">
        <title>Genetic determinants of endophytism in the Arabidopsis root mycobiome.</title>
        <authorList>
            <person name="Mesny F."/>
            <person name="Miyauchi S."/>
            <person name="Thiergart T."/>
            <person name="Pickel B."/>
            <person name="Atanasova L."/>
            <person name="Karlsson M."/>
            <person name="Huettel B."/>
            <person name="Barry K.W."/>
            <person name="Haridas S."/>
            <person name="Chen C."/>
            <person name="Bauer D."/>
            <person name="Andreopoulos W."/>
            <person name="Pangilinan J."/>
            <person name="LaButti K."/>
            <person name="Riley R."/>
            <person name="Lipzen A."/>
            <person name="Clum A."/>
            <person name="Drula E."/>
            <person name="Henrissat B."/>
            <person name="Kohler A."/>
            <person name="Grigoriev I.V."/>
            <person name="Martin F.M."/>
            <person name="Hacquard S."/>
        </authorList>
    </citation>
    <scope>NUCLEOTIDE SEQUENCE</scope>
    <source>
        <strain evidence="3">MPI-SDFR-AT-0117</strain>
    </source>
</reference>
<evidence type="ECO:0000256" key="1">
    <source>
        <dbReference type="SAM" id="MobiDB-lite"/>
    </source>
</evidence>
<feature type="region of interest" description="Disordered" evidence="1">
    <location>
        <begin position="635"/>
        <end position="668"/>
    </location>
</feature>
<dbReference type="AlphaFoldDB" id="A0A9P8V2B0"/>
<proteinExistence type="predicted"/>
<dbReference type="Proteomes" id="UP000770015">
    <property type="component" value="Unassembled WGS sequence"/>
</dbReference>
<protein>
    <submittedName>
        <fullName evidence="3">Uncharacterized protein</fullName>
    </submittedName>
</protein>
<evidence type="ECO:0000256" key="2">
    <source>
        <dbReference type="SAM" id="SignalP"/>
    </source>
</evidence>
<dbReference type="EMBL" id="JAGSXJ010000034">
    <property type="protein sequence ID" value="KAH6668113.1"/>
    <property type="molecule type" value="Genomic_DNA"/>
</dbReference>
<name>A0A9P8V2B0_9PEZI</name>
<keyword evidence="4" id="KW-1185">Reference proteome</keyword>